<sequence length="363" mass="41707">MNPHKMVPTQLVVKVASHCNIACKYCYMYFRGDESYKSTSRRISRETVAVLGLRINEYIEEYGLEHVIVTFHGGEPLLVGKRYFKEMLDELLSICSADRLGFTVQTNGTLLDNEWIELLARYKVNVGISLDGPRLINDRWRVDHKGKGTYAEATRGLVLAQSAADLRFRGVITVIDPSISGREYYEFMTSELCVERMNILLPDADHDTMSTYVKSSLNEFSSFLMELFDEWWKDYPRTNIRFFEDIINKIVGADASSDLVGSAECRSIIIDSDGDIEAHDVSRINKSGAHFEFNVHRDSISRVFDDPTFKKLNQTERVPQKCSECPVYNICRSGFVPHRYSRENGYNNPSIYCEESWPRKFGQ</sequence>
<feature type="domain" description="Radical SAM core" evidence="6">
    <location>
        <begin position="5"/>
        <end position="234"/>
    </location>
</feature>
<reference evidence="7 8" key="1">
    <citation type="submission" date="2024-07" db="EMBL/GenBank/DDBJ databases">
        <title>Genomic Encyclopedia of Type Strains, Phase V (KMG-V): Genome sequencing to study the core and pangenomes of soil and plant-associated prokaryotes.</title>
        <authorList>
            <person name="Whitman W."/>
        </authorList>
    </citation>
    <scope>NUCLEOTIDE SEQUENCE [LARGE SCALE GENOMIC DNA]</scope>
    <source>
        <strain evidence="7 8">USDA 152</strain>
    </source>
</reference>
<dbReference type="Gene3D" id="3.20.20.70">
    <property type="entry name" value="Aldolase class I"/>
    <property type="match status" value="1"/>
</dbReference>
<keyword evidence="5" id="KW-0411">Iron-sulfur</keyword>
<organism evidence="7 8">
    <name type="scientific">Bradyrhizobium ottawaense</name>
    <dbReference type="NCBI Taxonomy" id="931866"/>
    <lineage>
        <taxon>Bacteria</taxon>
        <taxon>Pseudomonadati</taxon>
        <taxon>Pseudomonadota</taxon>
        <taxon>Alphaproteobacteria</taxon>
        <taxon>Hyphomicrobiales</taxon>
        <taxon>Nitrobacteraceae</taxon>
        <taxon>Bradyrhizobium</taxon>
    </lineage>
</organism>
<dbReference type="InterPro" id="IPR058240">
    <property type="entry name" value="rSAM_sf"/>
</dbReference>
<name>A0ABV4FX92_9BRAD</name>
<dbReference type="InterPro" id="IPR007197">
    <property type="entry name" value="rSAM"/>
</dbReference>
<dbReference type="SUPFAM" id="SSF102114">
    <property type="entry name" value="Radical SAM enzymes"/>
    <property type="match status" value="1"/>
</dbReference>
<keyword evidence="8" id="KW-1185">Reference proteome</keyword>
<proteinExistence type="predicted"/>
<evidence type="ECO:0000256" key="1">
    <source>
        <dbReference type="ARBA" id="ARBA00001966"/>
    </source>
</evidence>
<evidence type="ECO:0000256" key="5">
    <source>
        <dbReference type="ARBA" id="ARBA00023014"/>
    </source>
</evidence>
<accession>A0ABV4FX92</accession>
<evidence type="ECO:0000313" key="7">
    <source>
        <dbReference type="EMBL" id="MEY9455508.1"/>
    </source>
</evidence>
<evidence type="ECO:0000313" key="8">
    <source>
        <dbReference type="Proteomes" id="UP001565369"/>
    </source>
</evidence>
<dbReference type="EMBL" id="JBGBZJ010000003">
    <property type="protein sequence ID" value="MEY9455508.1"/>
    <property type="molecule type" value="Genomic_DNA"/>
</dbReference>
<evidence type="ECO:0000256" key="3">
    <source>
        <dbReference type="ARBA" id="ARBA00022723"/>
    </source>
</evidence>
<keyword evidence="3" id="KW-0479">Metal-binding</keyword>
<dbReference type="RefSeq" id="WP_370131103.1">
    <property type="nucleotide sequence ID" value="NZ_JBGBZJ010000003.1"/>
</dbReference>
<evidence type="ECO:0000256" key="4">
    <source>
        <dbReference type="ARBA" id="ARBA00023004"/>
    </source>
</evidence>
<comment type="caution">
    <text evidence="7">The sequence shown here is derived from an EMBL/GenBank/DDBJ whole genome shotgun (WGS) entry which is preliminary data.</text>
</comment>
<dbReference type="PROSITE" id="PS51918">
    <property type="entry name" value="RADICAL_SAM"/>
    <property type="match status" value="1"/>
</dbReference>
<keyword evidence="2" id="KW-0949">S-adenosyl-L-methionine</keyword>
<dbReference type="Proteomes" id="UP001565369">
    <property type="component" value="Unassembled WGS sequence"/>
</dbReference>
<dbReference type="PANTHER" id="PTHR43273">
    <property type="entry name" value="ANAEROBIC SULFATASE-MATURATING ENZYME HOMOLOG ASLB-RELATED"/>
    <property type="match status" value="1"/>
</dbReference>
<dbReference type="SFLD" id="SFLDG01386">
    <property type="entry name" value="main_SPASM_domain-containing"/>
    <property type="match status" value="1"/>
</dbReference>
<dbReference type="SFLD" id="SFLDG01067">
    <property type="entry name" value="SPASM/twitch_domain_containing"/>
    <property type="match status" value="1"/>
</dbReference>
<dbReference type="SFLD" id="SFLDS00029">
    <property type="entry name" value="Radical_SAM"/>
    <property type="match status" value="1"/>
</dbReference>
<dbReference type="CDD" id="cd01335">
    <property type="entry name" value="Radical_SAM"/>
    <property type="match status" value="1"/>
</dbReference>
<dbReference type="PANTHER" id="PTHR43273:SF8">
    <property type="entry name" value="RADICAL SAM DOMAIN PROTEIN"/>
    <property type="match status" value="1"/>
</dbReference>
<dbReference type="InterPro" id="IPR013785">
    <property type="entry name" value="Aldolase_TIM"/>
</dbReference>
<evidence type="ECO:0000256" key="2">
    <source>
        <dbReference type="ARBA" id="ARBA00022691"/>
    </source>
</evidence>
<gene>
    <name evidence="7" type="ORF">ABIG07_004456</name>
</gene>
<protein>
    <recommendedName>
        <fullName evidence="6">Radical SAM core domain-containing protein</fullName>
    </recommendedName>
</protein>
<dbReference type="SFLD" id="SFLDG01072">
    <property type="entry name" value="dehydrogenase_like"/>
    <property type="match status" value="1"/>
</dbReference>
<evidence type="ECO:0000259" key="6">
    <source>
        <dbReference type="PROSITE" id="PS51918"/>
    </source>
</evidence>
<dbReference type="Pfam" id="PF04055">
    <property type="entry name" value="Radical_SAM"/>
    <property type="match status" value="1"/>
</dbReference>
<keyword evidence="4" id="KW-0408">Iron</keyword>
<dbReference type="InterPro" id="IPR023867">
    <property type="entry name" value="Sulphatase_maturase_rSAM"/>
</dbReference>
<comment type="cofactor">
    <cofactor evidence="1">
        <name>[4Fe-4S] cluster</name>
        <dbReference type="ChEBI" id="CHEBI:49883"/>
    </cofactor>
</comment>